<feature type="domain" description="NAD-dependent epimerase/dehydratase" evidence="3">
    <location>
        <begin position="19"/>
        <end position="221"/>
    </location>
</feature>
<name>A0A5J6MDB5_9PROT</name>
<evidence type="ECO:0000259" key="3">
    <source>
        <dbReference type="Pfam" id="PF01370"/>
    </source>
</evidence>
<evidence type="ECO:0000313" key="4">
    <source>
        <dbReference type="EMBL" id="QEX15061.1"/>
    </source>
</evidence>
<dbReference type="CDD" id="cd08946">
    <property type="entry name" value="SDR_e"/>
    <property type="match status" value="1"/>
</dbReference>
<evidence type="ECO:0000313" key="5">
    <source>
        <dbReference type="Proteomes" id="UP000326202"/>
    </source>
</evidence>
<dbReference type="Gene3D" id="3.40.50.720">
    <property type="entry name" value="NAD(P)-binding Rossmann-like Domain"/>
    <property type="match status" value="1"/>
</dbReference>
<dbReference type="AlphaFoldDB" id="A0A5J6MDB5"/>
<protein>
    <submittedName>
        <fullName evidence="4">NAD-dependent dehydratase</fullName>
    </submittedName>
</protein>
<dbReference type="KEGG" id="htq:FRZ44_03410"/>
<dbReference type="EMBL" id="CP042906">
    <property type="protein sequence ID" value="QEX15061.1"/>
    <property type="molecule type" value="Genomic_DNA"/>
</dbReference>
<evidence type="ECO:0000256" key="1">
    <source>
        <dbReference type="ARBA" id="ARBA00005125"/>
    </source>
</evidence>
<comment type="pathway">
    <text evidence="1">Bacterial outer membrane biogenesis; LPS O-antigen biosynthesis.</text>
</comment>
<reference evidence="4 5" key="1">
    <citation type="submission" date="2019-08" db="EMBL/GenBank/DDBJ databases">
        <title>Hyperibacter terrae gen. nov., sp. nov. and Hyperibacter viscosus sp. nov., two new members in the family Rhodospirillaceae isolated from the rhizosphere of Hypericum perforatum.</title>
        <authorList>
            <person name="Noviana Z."/>
        </authorList>
    </citation>
    <scope>NUCLEOTIDE SEQUENCE [LARGE SCALE GENOMIC DNA]</scope>
    <source>
        <strain evidence="4 5">R5913</strain>
    </source>
</reference>
<dbReference type="SUPFAM" id="SSF51735">
    <property type="entry name" value="NAD(P)-binding Rossmann-fold domains"/>
    <property type="match status" value="1"/>
</dbReference>
<gene>
    <name evidence="4" type="ORF">FRZ44_03410</name>
</gene>
<sequence length="298" mass="32306">MTPVTFDHRQTPPAEPARVVVLGSRGFIGAALVRDLAAGGVPTLALSSADLDLAMPDAAAKLTALLQPEDALVFLSAVTPDKGRDIASTMRNLRMGEAVAAALQARPVAHLVYLSSDAVYSFEAGLVSEATPAAPIDLYGVMHRTRELMLQQAFKGPLAILRSTLVYGAADTHNSYGANRFRRLAEKDRKITLGGKGEETRDHLLIDDAVAMIREVLRHRSHGILNMVTGQSVTFDELARLVGGLFSPAAEVIHTPRQSPVTHRHFDPALRRRAFPEFRFTPLIDGLRKVHREAQSGA</sequence>
<dbReference type="InterPro" id="IPR001509">
    <property type="entry name" value="Epimerase_deHydtase"/>
</dbReference>
<evidence type="ECO:0000256" key="2">
    <source>
        <dbReference type="ARBA" id="ARBA00007637"/>
    </source>
</evidence>
<dbReference type="RefSeq" id="WP_191908363.1">
    <property type="nucleotide sequence ID" value="NZ_CP042906.1"/>
</dbReference>
<dbReference type="Proteomes" id="UP000326202">
    <property type="component" value="Chromosome"/>
</dbReference>
<dbReference type="InterPro" id="IPR036291">
    <property type="entry name" value="NAD(P)-bd_dom_sf"/>
</dbReference>
<accession>A0A5J6MDB5</accession>
<dbReference type="PANTHER" id="PTHR43000">
    <property type="entry name" value="DTDP-D-GLUCOSE 4,6-DEHYDRATASE-RELATED"/>
    <property type="match status" value="1"/>
</dbReference>
<proteinExistence type="inferred from homology"/>
<dbReference type="Pfam" id="PF01370">
    <property type="entry name" value="Epimerase"/>
    <property type="match status" value="1"/>
</dbReference>
<organism evidence="4 5">
    <name type="scientific">Hypericibacter terrae</name>
    <dbReference type="NCBI Taxonomy" id="2602015"/>
    <lineage>
        <taxon>Bacteria</taxon>
        <taxon>Pseudomonadati</taxon>
        <taxon>Pseudomonadota</taxon>
        <taxon>Alphaproteobacteria</taxon>
        <taxon>Rhodospirillales</taxon>
        <taxon>Dongiaceae</taxon>
        <taxon>Hypericibacter</taxon>
    </lineage>
</organism>
<keyword evidence="5" id="KW-1185">Reference proteome</keyword>
<comment type="similarity">
    <text evidence="2">Belongs to the NAD(P)-dependent epimerase/dehydratase family.</text>
</comment>